<comment type="caution">
    <text evidence="1">The sequence shown here is derived from an EMBL/GenBank/DDBJ whole genome shotgun (WGS) entry which is preliminary data.</text>
</comment>
<sequence>MLRAEMDPLSQQAPMQKAVLKSLLGGHDTGPRIAEDTGLSITQTRSAIHQLTKHGFIQRVKRGTYKPNVPLICLVLRDKLTRLEKRRRRAKQERGG</sequence>
<gene>
    <name evidence="1" type="ORF">S03H2_00490</name>
</gene>
<organism evidence="1">
    <name type="scientific">marine sediment metagenome</name>
    <dbReference type="NCBI Taxonomy" id="412755"/>
    <lineage>
        <taxon>unclassified sequences</taxon>
        <taxon>metagenomes</taxon>
        <taxon>ecological metagenomes</taxon>
    </lineage>
</organism>
<evidence type="ECO:0008006" key="2">
    <source>
        <dbReference type="Google" id="ProtNLM"/>
    </source>
</evidence>
<protein>
    <recommendedName>
        <fullName evidence="2">HTH marR-type domain-containing protein</fullName>
    </recommendedName>
</protein>
<dbReference type="InterPro" id="IPR036390">
    <property type="entry name" value="WH_DNA-bd_sf"/>
</dbReference>
<accession>X1F389</accession>
<reference evidence="1" key="1">
    <citation type="journal article" date="2014" name="Front. Microbiol.">
        <title>High frequency of phylogenetically diverse reductive dehalogenase-homologous genes in deep subseafloor sedimentary metagenomes.</title>
        <authorList>
            <person name="Kawai M."/>
            <person name="Futagami T."/>
            <person name="Toyoda A."/>
            <person name="Takaki Y."/>
            <person name="Nishi S."/>
            <person name="Hori S."/>
            <person name="Arai W."/>
            <person name="Tsubouchi T."/>
            <person name="Morono Y."/>
            <person name="Uchiyama I."/>
            <person name="Ito T."/>
            <person name="Fujiyama A."/>
            <person name="Inagaki F."/>
            <person name="Takami H."/>
        </authorList>
    </citation>
    <scope>NUCLEOTIDE SEQUENCE</scope>
    <source>
        <strain evidence="1">Expedition CK06-06</strain>
    </source>
</reference>
<dbReference type="AlphaFoldDB" id="X1F389"/>
<evidence type="ECO:0000313" key="1">
    <source>
        <dbReference type="EMBL" id="GAH27010.1"/>
    </source>
</evidence>
<proteinExistence type="predicted"/>
<name>X1F389_9ZZZZ</name>
<dbReference type="Gene3D" id="1.10.10.10">
    <property type="entry name" value="Winged helix-like DNA-binding domain superfamily/Winged helix DNA-binding domain"/>
    <property type="match status" value="1"/>
</dbReference>
<dbReference type="InterPro" id="IPR036388">
    <property type="entry name" value="WH-like_DNA-bd_sf"/>
</dbReference>
<dbReference type="EMBL" id="BARU01000094">
    <property type="protein sequence ID" value="GAH27010.1"/>
    <property type="molecule type" value="Genomic_DNA"/>
</dbReference>
<dbReference type="SUPFAM" id="SSF46785">
    <property type="entry name" value="Winged helix' DNA-binding domain"/>
    <property type="match status" value="1"/>
</dbReference>